<evidence type="ECO:0000256" key="2">
    <source>
        <dbReference type="ARBA" id="ARBA00022679"/>
    </source>
</evidence>
<dbReference type="Proteomes" id="UP000247763">
    <property type="component" value="Chromosome"/>
</dbReference>
<evidence type="ECO:0000256" key="3">
    <source>
        <dbReference type="ARBA" id="ARBA00022691"/>
    </source>
</evidence>
<organism evidence="5 6">
    <name type="scientific">Phenylobacterium parvum</name>
    <dbReference type="NCBI Taxonomy" id="2201350"/>
    <lineage>
        <taxon>Bacteria</taxon>
        <taxon>Pseudomonadati</taxon>
        <taxon>Pseudomonadota</taxon>
        <taxon>Alphaproteobacteria</taxon>
        <taxon>Caulobacterales</taxon>
        <taxon>Caulobacteraceae</taxon>
        <taxon>Phenylobacterium</taxon>
    </lineage>
</organism>
<keyword evidence="3" id="KW-0949">S-adenosyl-L-methionine</keyword>
<dbReference type="CDD" id="cd02440">
    <property type="entry name" value="AdoMet_MTases"/>
    <property type="match status" value="1"/>
</dbReference>
<dbReference type="RefSeq" id="WP_110451182.1">
    <property type="nucleotide sequence ID" value="NZ_CP029479.1"/>
</dbReference>
<keyword evidence="1 5" id="KW-0489">Methyltransferase</keyword>
<protein>
    <submittedName>
        <fullName evidence="5">SAM-dependent methyltransferase</fullName>
    </submittedName>
</protein>
<name>A0A2Z3HWK0_9CAUL</name>
<evidence type="ECO:0000313" key="6">
    <source>
        <dbReference type="Proteomes" id="UP000247763"/>
    </source>
</evidence>
<keyword evidence="6" id="KW-1185">Reference proteome</keyword>
<dbReference type="PANTHER" id="PTHR43464:SF19">
    <property type="entry name" value="UBIQUINONE BIOSYNTHESIS O-METHYLTRANSFERASE, MITOCHONDRIAL"/>
    <property type="match status" value="1"/>
</dbReference>
<accession>A0A2Z3HWK0</accession>
<reference evidence="6" key="1">
    <citation type="submission" date="2018-05" db="EMBL/GenBank/DDBJ databases">
        <title>Genome sequencing of Phenylobacterium sp. HYN0004.</title>
        <authorList>
            <person name="Yi H."/>
            <person name="Baek C."/>
        </authorList>
    </citation>
    <scope>NUCLEOTIDE SEQUENCE [LARGE SCALE GENOMIC DNA]</scope>
    <source>
        <strain evidence="6">HYN0004</strain>
    </source>
</reference>
<feature type="domain" description="Methyltransferase" evidence="4">
    <location>
        <begin position="58"/>
        <end position="138"/>
    </location>
</feature>
<dbReference type="OrthoDB" id="9765084at2"/>
<dbReference type="GO" id="GO:0008168">
    <property type="term" value="F:methyltransferase activity"/>
    <property type="evidence" value="ECO:0007669"/>
    <property type="project" value="UniProtKB-KW"/>
</dbReference>
<dbReference type="Gene3D" id="3.40.50.150">
    <property type="entry name" value="Vaccinia Virus protein VP39"/>
    <property type="match status" value="1"/>
</dbReference>
<dbReference type="KEGG" id="phb:HYN04_13130"/>
<evidence type="ECO:0000313" key="5">
    <source>
        <dbReference type="EMBL" id="AWM78616.1"/>
    </source>
</evidence>
<dbReference type="GO" id="GO:0032259">
    <property type="term" value="P:methylation"/>
    <property type="evidence" value="ECO:0007669"/>
    <property type="project" value="UniProtKB-KW"/>
</dbReference>
<sequence length="219" mass="23223">MPEDPLKVDARARRAAADVIGLYSRHAEKWDAARGAEVRIEGAWLSRFVDGLPPGGRVLDLGCGTGRPLGAWLLEKGFDVTGVDASAPAIDRARARFPAGTWLCADMRSLALGRTFDGILAWDSLFHLTQSDQRALFPVLGAHAAPEAALMFTSGPDAGTAMGEFGGDPLHHASLSPGDYRSRLSAAGFGVLDFRPEDPDCGGHSVWLARRAGAHPKLG</sequence>
<proteinExistence type="predicted"/>
<gene>
    <name evidence="5" type="ORF">HYN04_13130</name>
</gene>
<evidence type="ECO:0000256" key="1">
    <source>
        <dbReference type="ARBA" id="ARBA00022603"/>
    </source>
</evidence>
<keyword evidence="2 5" id="KW-0808">Transferase</keyword>
<dbReference type="SUPFAM" id="SSF53335">
    <property type="entry name" value="S-adenosyl-L-methionine-dependent methyltransferases"/>
    <property type="match status" value="1"/>
</dbReference>
<evidence type="ECO:0000259" key="4">
    <source>
        <dbReference type="Pfam" id="PF13649"/>
    </source>
</evidence>
<dbReference type="InterPro" id="IPR029063">
    <property type="entry name" value="SAM-dependent_MTases_sf"/>
</dbReference>
<dbReference type="AlphaFoldDB" id="A0A2Z3HWK0"/>
<dbReference type="PANTHER" id="PTHR43464">
    <property type="entry name" value="METHYLTRANSFERASE"/>
    <property type="match status" value="1"/>
</dbReference>
<dbReference type="Pfam" id="PF13649">
    <property type="entry name" value="Methyltransf_25"/>
    <property type="match status" value="1"/>
</dbReference>
<dbReference type="EMBL" id="CP029479">
    <property type="protein sequence ID" value="AWM78616.1"/>
    <property type="molecule type" value="Genomic_DNA"/>
</dbReference>
<dbReference type="InterPro" id="IPR041698">
    <property type="entry name" value="Methyltransf_25"/>
</dbReference>